<keyword evidence="1" id="KW-1133">Transmembrane helix</keyword>
<protein>
    <recommendedName>
        <fullName evidence="4">DUF4184 domain-containing protein</fullName>
    </recommendedName>
</protein>
<dbReference type="AlphaFoldDB" id="A0A2R5ETZ6"/>
<name>A0A2R5ETZ6_9BACL</name>
<dbReference type="Pfam" id="PF13803">
    <property type="entry name" value="DUF4184"/>
    <property type="match status" value="1"/>
</dbReference>
<feature type="transmembrane region" description="Helical" evidence="1">
    <location>
        <begin position="197"/>
        <end position="216"/>
    </location>
</feature>
<dbReference type="RefSeq" id="WP_108993938.1">
    <property type="nucleotide sequence ID" value="NZ_BDQX01000196.1"/>
</dbReference>
<comment type="caution">
    <text evidence="2">The sequence shown here is derived from an EMBL/GenBank/DDBJ whole genome shotgun (WGS) entry which is preliminary data.</text>
</comment>
<dbReference type="EMBL" id="BDQX01000196">
    <property type="protein sequence ID" value="GBG09139.1"/>
    <property type="molecule type" value="Genomic_DNA"/>
</dbReference>
<proteinExistence type="predicted"/>
<evidence type="ECO:0008006" key="4">
    <source>
        <dbReference type="Google" id="ProtNLM"/>
    </source>
</evidence>
<feature type="transmembrane region" description="Helical" evidence="1">
    <location>
        <begin position="109"/>
        <end position="126"/>
    </location>
</feature>
<evidence type="ECO:0000313" key="3">
    <source>
        <dbReference type="Proteomes" id="UP000245202"/>
    </source>
</evidence>
<reference evidence="2 3" key="1">
    <citation type="submission" date="2017-08" db="EMBL/GenBank/DDBJ databases">
        <title>Substantial Increase in Enzyme Production by Combined Drug-Resistance Mutations in Paenibacillus agaridevorans.</title>
        <authorList>
            <person name="Tanaka Y."/>
            <person name="Funane K."/>
            <person name="Hosaka T."/>
            <person name="Shiwa Y."/>
            <person name="Fujita N."/>
            <person name="Miyazaki T."/>
            <person name="Yoshikawa H."/>
            <person name="Murakami K."/>
            <person name="Kasahara K."/>
            <person name="Inaoka T."/>
            <person name="Hiraga Y."/>
            <person name="Ochi K."/>
        </authorList>
    </citation>
    <scope>NUCLEOTIDE SEQUENCE [LARGE SCALE GENOMIC DNA]</scope>
    <source>
        <strain evidence="2 3">T-3040</strain>
    </source>
</reference>
<evidence type="ECO:0000256" key="1">
    <source>
        <dbReference type="SAM" id="Phobius"/>
    </source>
</evidence>
<dbReference type="Proteomes" id="UP000245202">
    <property type="component" value="Unassembled WGS sequence"/>
</dbReference>
<feature type="transmembrane region" description="Helical" evidence="1">
    <location>
        <begin position="54"/>
        <end position="74"/>
    </location>
</feature>
<dbReference type="InterPro" id="IPR025238">
    <property type="entry name" value="DUF4184"/>
</dbReference>
<keyword evidence="3" id="KW-1185">Reference proteome</keyword>
<organism evidence="2 3">
    <name type="scientific">Paenibacillus agaridevorans</name>
    <dbReference type="NCBI Taxonomy" id="171404"/>
    <lineage>
        <taxon>Bacteria</taxon>
        <taxon>Bacillati</taxon>
        <taxon>Bacillota</taxon>
        <taxon>Bacilli</taxon>
        <taxon>Bacillales</taxon>
        <taxon>Paenibacillaceae</taxon>
        <taxon>Paenibacillus</taxon>
    </lineage>
</organism>
<keyword evidence="1" id="KW-0472">Membrane</keyword>
<feature type="transmembrane region" description="Helical" evidence="1">
    <location>
        <begin position="21"/>
        <end position="42"/>
    </location>
</feature>
<evidence type="ECO:0000313" key="2">
    <source>
        <dbReference type="EMBL" id="GBG09139.1"/>
    </source>
</evidence>
<keyword evidence="1" id="KW-0812">Transmembrane</keyword>
<gene>
    <name evidence="2" type="ORF">PAT3040_03772</name>
</gene>
<feature type="transmembrane region" description="Helical" evidence="1">
    <location>
        <begin position="222"/>
        <end position="248"/>
    </location>
</feature>
<accession>A0A2R5ETZ6</accession>
<sequence length="261" mass="29180">MPFTFAHPLYAAPLKLVKPGWFSLTGLVLGSMSPDFEYFWAFEPRETIGHSLEGLYLFALPVSCVLALLFHYLIKEPLATCLPSRFGLDRRARNLIREREWRLRKLGDILKLLVSIAIGFFSHVFVDAFTHQSGFFVSRWGVLREELLGFPIYKLLQHGGSLLGLSVIILVMIATLKKASSDVPFEPSVSRGLKTGYWCVVFAVAILAIIVKWTYFGSTNQLGMFVVSSISGTLLGIIVASILFAPWIPPVRKVVKENLTS</sequence>
<feature type="transmembrane region" description="Helical" evidence="1">
    <location>
        <begin position="155"/>
        <end position="176"/>
    </location>
</feature>